<keyword evidence="6" id="KW-0472">Membrane</keyword>
<reference evidence="8" key="1">
    <citation type="submission" date="2025-08" db="UniProtKB">
        <authorList>
            <consortium name="RefSeq"/>
        </authorList>
    </citation>
    <scope>IDENTIFICATION</scope>
    <source>
        <tissue evidence="8">Testes</tissue>
    </source>
</reference>
<accession>A0ABM0M8X0</accession>
<keyword evidence="4" id="KW-0735">Signal-anchor</keyword>
<evidence type="ECO:0000313" key="8">
    <source>
        <dbReference type="RefSeq" id="XP_006816461.1"/>
    </source>
</evidence>
<evidence type="ECO:0000256" key="2">
    <source>
        <dbReference type="ARBA" id="ARBA00005876"/>
    </source>
</evidence>
<evidence type="ECO:0000313" key="7">
    <source>
        <dbReference type="Proteomes" id="UP000694865"/>
    </source>
</evidence>
<keyword evidence="7" id="KW-1185">Reference proteome</keyword>
<name>A0ABM0M8X0_SACKO</name>
<keyword evidence="3" id="KW-0812">Transmembrane</keyword>
<dbReference type="InterPro" id="IPR000402">
    <property type="entry name" value="Na/K_ATPase_sub_beta"/>
</dbReference>
<organism evidence="7 8">
    <name type="scientific">Saccoglossus kowalevskii</name>
    <name type="common">Acorn worm</name>
    <dbReference type="NCBI Taxonomy" id="10224"/>
    <lineage>
        <taxon>Eukaryota</taxon>
        <taxon>Metazoa</taxon>
        <taxon>Hemichordata</taxon>
        <taxon>Enteropneusta</taxon>
        <taxon>Harrimaniidae</taxon>
        <taxon>Saccoglossus</taxon>
    </lineage>
</organism>
<comment type="subcellular location">
    <subcellularLocation>
        <location evidence="1">Membrane</location>
        <topology evidence="1">Single-pass type II membrane protein</topology>
    </subcellularLocation>
</comment>
<evidence type="ECO:0000256" key="6">
    <source>
        <dbReference type="ARBA" id="ARBA00023136"/>
    </source>
</evidence>
<dbReference type="InterPro" id="IPR038702">
    <property type="entry name" value="Na/K_ATPase_sub_beta_sf"/>
</dbReference>
<protein>
    <submittedName>
        <fullName evidence="8">Sodium/potassium-transporting ATPase subunit beta-1-like</fullName>
    </submittedName>
</protein>
<keyword evidence="5" id="KW-1133">Transmembrane helix</keyword>
<gene>
    <name evidence="8" type="primary">LOC102808012</name>
</gene>
<dbReference type="Gene3D" id="2.60.40.1660">
    <property type="entry name" value="Na, k-atpase alpha subunit"/>
    <property type="match status" value="1"/>
</dbReference>
<dbReference type="Pfam" id="PF00287">
    <property type="entry name" value="Na_K-ATPase"/>
    <property type="match status" value="1"/>
</dbReference>
<sequence length="107" mass="12347">MIECKGKKDRDKDNIGEIDYYPQGGIDFKYFPYVGTADENSDYRTNYLQPVMAVHFKNLTMDTTVRVECWARAKNMEYGEYEGHTEFMLRVNTAPLKSEVVIGDEGS</sequence>
<comment type="similarity">
    <text evidence="2">Belongs to the X(+)/potassium ATPases subunit beta family.</text>
</comment>
<dbReference type="GeneID" id="102808012"/>
<proteinExistence type="inferred from homology"/>
<dbReference type="RefSeq" id="XP_006816461.1">
    <property type="nucleotide sequence ID" value="XM_006816398.1"/>
</dbReference>
<dbReference type="PANTHER" id="PTHR11523">
    <property type="entry name" value="SODIUM/POTASSIUM-DEPENDENT ATPASE BETA SUBUNIT"/>
    <property type="match status" value="1"/>
</dbReference>
<dbReference type="PANTHER" id="PTHR11523:SF28">
    <property type="entry name" value="NA_K-ATPASE BETA SUBUNIT ISOFORM 4-RELATED"/>
    <property type="match status" value="1"/>
</dbReference>
<evidence type="ECO:0000256" key="5">
    <source>
        <dbReference type="ARBA" id="ARBA00022989"/>
    </source>
</evidence>
<dbReference type="Proteomes" id="UP000694865">
    <property type="component" value="Unplaced"/>
</dbReference>
<evidence type="ECO:0000256" key="1">
    <source>
        <dbReference type="ARBA" id="ARBA00004606"/>
    </source>
</evidence>
<evidence type="ECO:0000256" key="4">
    <source>
        <dbReference type="ARBA" id="ARBA00022968"/>
    </source>
</evidence>
<evidence type="ECO:0000256" key="3">
    <source>
        <dbReference type="ARBA" id="ARBA00022692"/>
    </source>
</evidence>